<name>A0A0D3DBW0_BRAOL</name>
<reference evidence="4" key="2">
    <citation type="submission" date="2015-03" db="UniProtKB">
        <authorList>
            <consortium name="EnsemblPlants"/>
        </authorList>
    </citation>
    <scope>IDENTIFICATION</scope>
</reference>
<evidence type="ECO:0000256" key="2">
    <source>
        <dbReference type="ARBA" id="ARBA00022577"/>
    </source>
</evidence>
<dbReference type="Proteomes" id="UP000032141">
    <property type="component" value="Chromosome C7"/>
</dbReference>
<evidence type="ECO:0000313" key="5">
    <source>
        <dbReference type="Proteomes" id="UP000032141"/>
    </source>
</evidence>
<proteinExistence type="predicted"/>
<feature type="signal peptide" evidence="3">
    <location>
        <begin position="1"/>
        <end position="26"/>
    </location>
</feature>
<dbReference type="InterPro" id="IPR003614">
    <property type="entry name" value="Knottins"/>
</dbReference>
<dbReference type="CDD" id="cd00107">
    <property type="entry name" value="Knot1"/>
    <property type="match status" value="1"/>
</dbReference>
<feature type="chain" id="PRO_5002274320" description="Knottin scorpion toxin-like domain-containing protein" evidence="3">
    <location>
        <begin position="27"/>
        <end position="82"/>
    </location>
</feature>
<dbReference type="RefSeq" id="XP_013597066.1">
    <property type="nucleotide sequence ID" value="XM_013741612.1"/>
</dbReference>
<dbReference type="HOGENOM" id="CLU_2609304_0_0_1"/>
<protein>
    <recommendedName>
        <fullName evidence="6">Knottin scorpion toxin-like domain-containing protein</fullName>
    </recommendedName>
</protein>
<sequence length="82" mass="8751">MDVRRSPYAFIAVSVIVMFLIPGSEARANLNDDVCPGLCFAGADPDCNTLCRNMGYPGGYCYKGVTCCCNPKSSKALNIPPP</sequence>
<dbReference type="KEGG" id="boe:106305235"/>
<dbReference type="Gramene" id="Bo7g089640.1">
    <property type="protein sequence ID" value="Bo7g089640.1"/>
    <property type="gene ID" value="Bo7g089640"/>
</dbReference>
<organism evidence="4 5">
    <name type="scientific">Brassica oleracea var. oleracea</name>
    <dbReference type="NCBI Taxonomy" id="109376"/>
    <lineage>
        <taxon>Eukaryota</taxon>
        <taxon>Viridiplantae</taxon>
        <taxon>Streptophyta</taxon>
        <taxon>Embryophyta</taxon>
        <taxon>Tracheophyta</taxon>
        <taxon>Spermatophyta</taxon>
        <taxon>Magnoliopsida</taxon>
        <taxon>eudicotyledons</taxon>
        <taxon>Gunneridae</taxon>
        <taxon>Pentapetalae</taxon>
        <taxon>rosids</taxon>
        <taxon>malvids</taxon>
        <taxon>Brassicales</taxon>
        <taxon>Brassicaceae</taxon>
        <taxon>Brassiceae</taxon>
        <taxon>Brassica</taxon>
    </lineage>
</organism>
<keyword evidence="3" id="KW-0732">Signal</keyword>
<evidence type="ECO:0000313" key="4">
    <source>
        <dbReference type="EnsemblPlants" id="Bo7g089640.1"/>
    </source>
</evidence>
<keyword evidence="5" id="KW-1185">Reference proteome</keyword>
<keyword evidence="2" id="KW-0295">Fungicide</keyword>
<accession>A0A0D3DBW0</accession>
<dbReference type="InterPro" id="IPR036574">
    <property type="entry name" value="Scorpion_toxin-like_sf"/>
</dbReference>
<dbReference type="OMA" id="LNDDVCP"/>
<evidence type="ECO:0000256" key="3">
    <source>
        <dbReference type="SAM" id="SignalP"/>
    </source>
</evidence>
<evidence type="ECO:0000256" key="1">
    <source>
        <dbReference type="ARBA" id="ARBA00022529"/>
    </source>
</evidence>
<dbReference type="GO" id="GO:0031640">
    <property type="term" value="P:killing of cells of another organism"/>
    <property type="evidence" value="ECO:0007669"/>
    <property type="project" value="UniProtKB-KW"/>
</dbReference>
<dbReference type="GO" id="GO:0050832">
    <property type="term" value="P:defense response to fungus"/>
    <property type="evidence" value="ECO:0007669"/>
    <property type="project" value="UniProtKB-KW"/>
</dbReference>
<dbReference type="AlphaFoldDB" id="A0A0D3DBW0"/>
<dbReference type="STRING" id="109376.A0A0D3DBW0"/>
<evidence type="ECO:0008006" key="6">
    <source>
        <dbReference type="Google" id="ProtNLM"/>
    </source>
</evidence>
<dbReference type="OrthoDB" id="1020732at2759"/>
<reference evidence="4 5" key="1">
    <citation type="journal article" date="2014" name="Genome Biol.">
        <title>Transcriptome and methylome profiling reveals relics of genome dominance in the mesopolyploid Brassica oleracea.</title>
        <authorList>
            <person name="Parkin I.A."/>
            <person name="Koh C."/>
            <person name="Tang H."/>
            <person name="Robinson S.J."/>
            <person name="Kagale S."/>
            <person name="Clarke W.E."/>
            <person name="Town C.D."/>
            <person name="Nixon J."/>
            <person name="Krishnakumar V."/>
            <person name="Bidwell S.L."/>
            <person name="Denoeud F."/>
            <person name="Belcram H."/>
            <person name="Links M.G."/>
            <person name="Just J."/>
            <person name="Clarke C."/>
            <person name="Bender T."/>
            <person name="Huebert T."/>
            <person name="Mason A.S."/>
            <person name="Pires J.C."/>
            <person name="Barker G."/>
            <person name="Moore J."/>
            <person name="Walley P.G."/>
            <person name="Manoli S."/>
            <person name="Batley J."/>
            <person name="Edwards D."/>
            <person name="Nelson M.N."/>
            <person name="Wang X."/>
            <person name="Paterson A.H."/>
            <person name="King G."/>
            <person name="Bancroft I."/>
            <person name="Chalhoub B."/>
            <person name="Sharpe A.G."/>
        </authorList>
    </citation>
    <scope>NUCLEOTIDE SEQUENCE</scope>
    <source>
        <strain evidence="4 5">cv. TO1000</strain>
    </source>
</reference>
<dbReference type="SUPFAM" id="SSF57095">
    <property type="entry name" value="Scorpion toxin-like"/>
    <property type="match status" value="1"/>
</dbReference>
<dbReference type="EnsemblPlants" id="Bo7g089640.1">
    <property type="protein sequence ID" value="Bo7g089640.1"/>
    <property type="gene ID" value="Bo7g089640"/>
</dbReference>
<dbReference type="GeneID" id="106305235"/>
<keyword evidence="1" id="KW-0929">Antimicrobial</keyword>